<dbReference type="SUPFAM" id="SSF53098">
    <property type="entry name" value="Ribonuclease H-like"/>
    <property type="match status" value="1"/>
</dbReference>
<evidence type="ECO:0000313" key="2">
    <source>
        <dbReference type="EMBL" id="CAD7200585.1"/>
    </source>
</evidence>
<dbReference type="GO" id="GO:0003676">
    <property type="term" value="F:nucleic acid binding"/>
    <property type="evidence" value="ECO:0007669"/>
    <property type="project" value="InterPro"/>
</dbReference>
<gene>
    <name evidence="2" type="ORF">TDIB3V08_LOCUS6798</name>
</gene>
<protein>
    <recommendedName>
        <fullName evidence="1">Exuperantia RNAse H-like domain-containing protein</fullName>
    </recommendedName>
</protein>
<reference evidence="2" key="1">
    <citation type="submission" date="2020-11" db="EMBL/GenBank/DDBJ databases">
        <authorList>
            <person name="Tran Van P."/>
        </authorList>
    </citation>
    <scope>NUCLEOTIDE SEQUENCE</scope>
</reference>
<dbReference type="Gene3D" id="3.30.420.10">
    <property type="entry name" value="Ribonuclease H-like superfamily/Ribonuclease H"/>
    <property type="match status" value="1"/>
</dbReference>
<organism evidence="2">
    <name type="scientific">Timema douglasi</name>
    <name type="common">Walking stick</name>
    <dbReference type="NCBI Taxonomy" id="61478"/>
    <lineage>
        <taxon>Eukaryota</taxon>
        <taxon>Metazoa</taxon>
        <taxon>Ecdysozoa</taxon>
        <taxon>Arthropoda</taxon>
        <taxon>Hexapoda</taxon>
        <taxon>Insecta</taxon>
        <taxon>Pterygota</taxon>
        <taxon>Neoptera</taxon>
        <taxon>Polyneoptera</taxon>
        <taxon>Phasmatodea</taxon>
        <taxon>Timematodea</taxon>
        <taxon>Timematoidea</taxon>
        <taxon>Timematidae</taxon>
        <taxon>Timema</taxon>
    </lineage>
</organism>
<dbReference type="InterPro" id="IPR036397">
    <property type="entry name" value="RNaseH_sf"/>
</dbReference>
<evidence type="ECO:0000259" key="1">
    <source>
        <dbReference type="Pfam" id="PF22123"/>
    </source>
</evidence>
<dbReference type="InterPro" id="IPR054362">
    <property type="entry name" value="Exu_RNase_H-like"/>
</dbReference>
<dbReference type="AlphaFoldDB" id="A0A7R8VN82"/>
<accession>A0A7R8VN82</accession>
<dbReference type="InterPro" id="IPR012337">
    <property type="entry name" value="RNaseH-like_sf"/>
</dbReference>
<dbReference type="EMBL" id="OA567603">
    <property type="protein sequence ID" value="CAD7200585.1"/>
    <property type="molecule type" value="Genomic_DNA"/>
</dbReference>
<feature type="domain" description="Exuperantia RNAse H-like" evidence="1">
    <location>
        <begin position="241"/>
        <end position="391"/>
    </location>
</feature>
<name>A0A7R8VN82_TIMDO</name>
<dbReference type="Pfam" id="PF22123">
    <property type="entry name" value="Exu_RNase_H_like"/>
    <property type="match status" value="1"/>
</dbReference>
<sequence length="545" mass="62178">MVGERRPGWVVEVVGLTPSRVNRRPHVVTGCGYNCGPSLGECYVQRVFPVDDDLLGNVGRVDTMRPLLEFKKTDHFPKCDGSMDRKHNTICDRDEEQCYFGPVPALPVTERRGTSLLQTCYSTVCDRDEEQGYFGTCSSSAACDRETRNKFPPDLLQRVFDPWISDKKRTAPFICEEQVMNETGSKVTLQPQHVALLPITMVHSLANFRQPLKSVSPSLQEAMSHPPMEELILPSTGQRHTVVCYGLKTTGLELVDKIVQIGGTVGQANIFSQYIVPTTRRIHPDMAKIISLQVLDDGKGLQDLQSNTLMDTVDERSALENFLSWLEEVKGDTDGIILANYDSNSLEIPVLLIALRRHSLTDCFKHIVIGFCNTYAIFLADLKIRNYTLQALYEQFIGRRPEKYRAQEDAIDLHTILTKYFKTEQLSIEIPRLVQATYTVRCMEEYFSWRETTEPHRVGLMTIAASCNMQEMLKEVLVNNLIAAGYTHKRLADEYSMYGDRKFKHRLEQSILRMKSRYESHLTNTKVMSASSVTNRVLEHFRRLF</sequence>
<proteinExistence type="predicted"/>